<dbReference type="Pfam" id="PF07244">
    <property type="entry name" value="POTRA"/>
    <property type="match status" value="1"/>
</dbReference>
<evidence type="ECO:0000256" key="2">
    <source>
        <dbReference type="ARBA" id="ARBA00022452"/>
    </source>
</evidence>
<evidence type="ECO:0000259" key="6">
    <source>
        <dbReference type="Pfam" id="PF07244"/>
    </source>
</evidence>
<proteinExistence type="predicted"/>
<dbReference type="GO" id="GO:0019867">
    <property type="term" value="C:outer membrane"/>
    <property type="evidence" value="ECO:0007669"/>
    <property type="project" value="InterPro"/>
</dbReference>
<evidence type="ECO:0000313" key="8">
    <source>
        <dbReference type="Proteomes" id="UP000193207"/>
    </source>
</evidence>
<feature type="signal peptide" evidence="4">
    <location>
        <begin position="1"/>
        <end position="26"/>
    </location>
</feature>
<dbReference type="Proteomes" id="UP000193207">
    <property type="component" value="Unassembled WGS sequence"/>
</dbReference>
<dbReference type="InterPro" id="IPR010827">
    <property type="entry name" value="BamA/TamA_POTRA"/>
</dbReference>
<evidence type="ECO:0000313" key="7">
    <source>
        <dbReference type="EMBL" id="SLN25355.1"/>
    </source>
</evidence>
<reference evidence="7 8" key="1">
    <citation type="submission" date="2017-03" db="EMBL/GenBank/DDBJ databases">
        <authorList>
            <person name="Afonso C.L."/>
            <person name="Miller P.J."/>
            <person name="Scott M.A."/>
            <person name="Spackman E."/>
            <person name="Goraichik I."/>
            <person name="Dimitrov K.M."/>
            <person name="Suarez D.L."/>
            <person name="Swayne D.E."/>
        </authorList>
    </citation>
    <scope>NUCLEOTIDE SEQUENCE [LARGE SCALE GENOMIC DNA]</scope>
    <source>
        <strain evidence="7 8">CECT 8110</strain>
    </source>
</reference>
<keyword evidence="4" id="KW-0732">Signal</keyword>
<evidence type="ECO:0000259" key="5">
    <source>
        <dbReference type="Pfam" id="PF01103"/>
    </source>
</evidence>
<dbReference type="PANTHER" id="PTHR12815">
    <property type="entry name" value="SORTING AND ASSEMBLY MACHINERY SAMM50 PROTEIN FAMILY MEMBER"/>
    <property type="match status" value="1"/>
</dbReference>
<organism evidence="7 8">
    <name type="scientific">Roseovarius halotolerans</name>
    <dbReference type="NCBI Taxonomy" id="505353"/>
    <lineage>
        <taxon>Bacteria</taxon>
        <taxon>Pseudomonadati</taxon>
        <taxon>Pseudomonadota</taxon>
        <taxon>Alphaproteobacteria</taxon>
        <taxon>Rhodobacterales</taxon>
        <taxon>Roseobacteraceae</taxon>
        <taxon>Roseovarius</taxon>
    </lineage>
</organism>
<feature type="domain" description="POTRA" evidence="6">
    <location>
        <begin position="214"/>
        <end position="270"/>
    </location>
</feature>
<dbReference type="Gene3D" id="2.40.160.50">
    <property type="entry name" value="membrane protein fhac: a member of the omp85/tpsb transporter family"/>
    <property type="match status" value="1"/>
</dbReference>
<dbReference type="InterPro" id="IPR039910">
    <property type="entry name" value="D15-like"/>
</dbReference>
<accession>A0A1X6YM28</accession>
<dbReference type="AlphaFoldDB" id="A0A1X6YM28"/>
<dbReference type="PANTHER" id="PTHR12815:SF42">
    <property type="entry name" value="BACTERIAL SURFACE ANTIGEN (D15) DOMAIN-CONTAINING PROTEIN"/>
    <property type="match status" value="1"/>
</dbReference>
<dbReference type="Gene3D" id="3.10.20.310">
    <property type="entry name" value="membrane protein fhac"/>
    <property type="match status" value="1"/>
</dbReference>
<name>A0A1X6YM28_9RHOB</name>
<dbReference type="EMBL" id="FWFU01000001">
    <property type="protein sequence ID" value="SLN25355.1"/>
    <property type="molecule type" value="Genomic_DNA"/>
</dbReference>
<feature type="chain" id="PRO_5012869179" evidence="4">
    <location>
        <begin position="27"/>
        <end position="600"/>
    </location>
</feature>
<protein>
    <submittedName>
        <fullName evidence="7">Translocation and assembly module TamA</fullName>
    </submittedName>
</protein>
<sequence length="600" mass="63292">MNESIHLMKRIAVCVALILTTGAAFATELKLVAPGAPGSLVDKLKSASLTLAAPAREEPVTPQDLLAAARADYGRLESVLYAAGYYGGVIRIVVDGREAADIPPLAQISRIDRVALRVLAGPRFIFARTNVTPLAPGTELPDGFRFGAYAESGLIADAAKAGIDGWRDLGHAKAELAGQDVIANHKTNIVAADIRLNPGPRLRFGDLVVRKTGRVRPERLREIAGLPTGETFSPDEVDEAATRLRRTGTFRSVSVTEAETPAPDGTLDIEARVVDEKPRRIGFGAEISSLEGLGLSGFWLHRNLLGGAERLRLDASVGGIGGDTGGEDYNLSARFDRPATFTPDTGLYLEARAAEENEPNYRERSIEVGGGLTHIFSDSLTGEAGIAYRYSEVDDDLGARTLEHVLLPARLTWDTRDSQLDAHEGYYLDVEATPFVGVNGGSAGARLYGDARAYLGFGKDDRFVLAGRAQVGSVSGASAAEVPPGMLFYSGGAGTVRGQAYQSLAVDLGGGREIGGRSFMAFSGELRAPLRDALSLVAFYDVGFVGADSWGTENGGWHSGAGLGLRYDTGIGPIRLDVATPVSGGSSGAIEVYIGIGQAF</sequence>
<comment type="subcellular location">
    <subcellularLocation>
        <location evidence="1">Membrane</location>
    </subcellularLocation>
</comment>
<feature type="domain" description="Bacterial surface antigen (D15)" evidence="5">
    <location>
        <begin position="303"/>
        <end position="600"/>
    </location>
</feature>
<evidence type="ECO:0000256" key="3">
    <source>
        <dbReference type="ARBA" id="ARBA00023136"/>
    </source>
</evidence>
<keyword evidence="3" id="KW-0472">Membrane</keyword>
<evidence type="ECO:0000256" key="1">
    <source>
        <dbReference type="ARBA" id="ARBA00004370"/>
    </source>
</evidence>
<keyword evidence="2" id="KW-1134">Transmembrane beta strand</keyword>
<evidence type="ECO:0000256" key="4">
    <source>
        <dbReference type="SAM" id="SignalP"/>
    </source>
</evidence>
<dbReference type="Pfam" id="PF01103">
    <property type="entry name" value="Omp85"/>
    <property type="match status" value="1"/>
</dbReference>
<dbReference type="InterPro" id="IPR000184">
    <property type="entry name" value="Bac_surfAg_D15"/>
</dbReference>
<gene>
    <name evidence="7" type="primary">tama</name>
    <name evidence="7" type="ORF">ROH8110_01123</name>
</gene>
<keyword evidence="8" id="KW-1185">Reference proteome</keyword>
<keyword evidence="2" id="KW-0812">Transmembrane</keyword>